<dbReference type="GO" id="GO:0016887">
    <property type="term" value="F:ATP hydrolysis activity"/>
    <property type="evidence" value="ECO:0007669"/>
    <property type="project" value="InterPro"/>
</dbReference>
<keyword evidence="3 5" id="KW-0067">ATP-binding</keyword>
<gene>
    <name evidence="5" type="ORF">HY730_05790</name>
</gene>
<proteinExistence type="predicted"/>
<dbReference type="SUPFAM" id="SSF52540">
    <property type="entry name" value="P-loop containing nucleoside triphosphate hydrolases"/>
    <property type="match status" value="1"/>
</dbReference>
<dbReference type="CDD" id="cd03230">
    <property type="entry name" value="ABC_DR_subfamily_A"/>
    <property type="match status" value="1"/>
</dbReference>
<dbReference type="PROSITE" id="PS50893">
    <property type="entry name" value="ABC_TRANSPORTER_2"/>
    <property type="match status" value="1"/>
</dbReference>
<dbReference type="AlphaFoldDB" id="A0A933LR06"/>
<dbReference type="InterPro" id="IPR003593">
    <property type="entry name" value="AAA+_ATPase"/>
</dbReference>
<feature type="domain" description="ABC transporter" evidence="4">
    <location>
        <begin position="2"/>
        <end position="232"/>
    </location>
</feature>
<dbReference type="Proteomes" id="UP000772181">
    <property type="component" value="Unassembled WGS sequence"/>
</dbReference>
<dbReference type="GO" id="GO:0005524">
    <property type="term" value="F:ATP binding"/>
    <property type="evidence" value="ECO:0007669"/>
    <property type="project" value="UniProtKB-KW"/>
</dbReference>
<dbReference type="InterPro" id="IPR051782">
    <property type="entry name" value="ABC_Transporter_VariousFunc"/>
</dbReference>
<accession>A0A933LR06</accession>
<dbReference type="SMART" id="SM00382">
    <property type="entry name" value="AAA"/>
    <property type="match status" value="1"/>
</dbReference>
<name>A0A933LR06_UNCTE</name>
<protein>
    <submittedName>
        <fullName evidence="5">ABC transporter ATP-binding protein</fullName>
    </submittedName>
</protein>
<dbReference type="Gene3D" id="3.40.50.300">
    <property type="entry name" value="P-loop containing nucleotide triphosphate hydrolases"/>
    <property type="match status" value="1"/>
</dbReference>
<dbReference type="PANTHER" id="PTHR42939">
    <property type="entry name" value="ABC TRANSPORTER ATP-BINDING PROTEIN ALBC-RELATED"/>
    <property type="match status" value="1"/>
</dbReference>
<organism evidence="5 6">
    <name type="scientific">Tectimicrobiota bacterium</name>
    <dbReference type="NCBI Taxonomy" id="2528274"/>
    <lineage>
        <taxon>Bacteria</taxon>
        <taxon>Pseudomonadati</taxon>
        <taxon>Nitrospinota/Tectimicrobiota group</taxon>
        <taxon>Candidatus Tectimicrobiota</taxon>
    </lineage>
</organism>
<dbReference type="PANTHER" id="PTHR42939:SF1">
    <property type="entry name" value="ABC TRANSPORTER ATP-BINDING PROTEIN ALBC-RELATED"/>
    <property type="match status" value="1"/>
</dbReference>
<evidence type="ECO:0000256" key="1">
    <source>
        <dbReference type="ARBA" id="ARBA00022448"/>
    </source>
</evidence>
<dbReference type="InterPro" id="IPR003439">
    <property type="entry name" value="ABC_transporter-like_ATP-bd"/>
</dbReference>
<sequence length="244" mass="27157">MILLENVTKCYNHFTAISELNLHIPQGQLFGFIGPNGAGKTTTIKLLSGLLKPTTGKITISGIDLARNPVEAKAVIGLIPDKPFIYEKLSGKEFLRFVASLYRVSDKLALDRINAYLQMFELEDWADYLIESYSQGMKQKLIISSALIHEPKVIVVDEPMVGLDPKGIKIVKNIFHDLCSRGVTIFMSTHSLEIAQELCHEIGIIHKGKLIARGNIDELRAQAHISESGLETIFLQLTEKDKSN</sequence>
<evidence type="ECO:0000256" key="2">
    <source>
        <dbReference type="ARBA" id="ARBA00022741"/>
    </source>
</evidence>
<evidence type="ECO:0000313" key="5">
    <source>
        <dbReference type="EMBL" id="MBI4595876.1"/>
    </source>
</evidence>
<evidence type="ECO:0000259" key="4">
    <source>
        <dbReference type="PROSITE" id="PS50893"/>
    </source>
</evidence>
<evidence type="ECO:0000313" key="6">
    <source>
        <dbReference type="Proteomes" id="UP000772181"/>
    </source>
</evidence>
<evidence type="ECO:0000256" key="3">
    <source>
        <dbReference type="ARBA" id="ARBA00022840"/>
    </source>
</evidence>
<dbReference type="PROSITE" id="PS00211">
    <property type="entry name" value="ABC_TRANSPORTER_1"/>
    <property type="match status" value="1"/>
</dbReference>
<keyword evidence="2" id="KW-0547">Nucleotide-binding</keyword>
<comment type="caution">
    <text evidence="5">The sequence shown here is derived from an EMBL/GenBank/DDBJ whole genome shotgun (WGS) entry which is preliminary data.</text>
</comment>
<dbReference type="InterPro" id="IPR027417">
    <property type="entry name" value="P-loop_NTPase"/>
</dbReference>
<dbReference type="InterPro" id="IPR017871">
    <property type="entry name" value="ABC_transporter-like_CS"/>
</dbReference>
<dbReference type="Pfam" id="PF00005">
    <property type="entry name" value="ABC_tran"/>
    <property type="match status" value="1"/>
</dbReference>
<dbReference type="EMBL" id="JACQWF010000262">
    <property type="protein sequence ID" value="MBI4595876.1"/>
    <property type="molecule type" value="Genomic_DNA"/>
</dbReference>
<keyword evidence="1" id="KW-0813">Transport</keyword>
<reference evidence="5" key="1">
    <citation type="submission" date="2020-07" db="EMBL/GenBank/DDBJ databases">
        <title>Huge and variable diversity of episymbiotic CPR bacteria and DPANN archaea in groundwater ecosystems.</title>
        <authorList>
            <person name="He C.Y."/>
            <person name="Keren R."/>
            <person name="Whittaker M."/>
            <person name="Farag I.F."/>
            <person name="Doudna J."/>
            <person name="Cate J.H.D."/>
            <person name="Banfield J.F."/>
        </authorList>
    </citation>
    <scope>NUCLEOTIDE SEQUENCE</scope>
    <source>
        <strain evidence="5">NC_groundwater_1482_Ag_S-0.65um_47_24</strain>
    </source>
</reference>